<evidence type="ECO:0000256" key="1">
    <source>
        <dbReference type="ARBA" id="ARBA00022490"/>
    </source>
</evidence>
<proteinExistence type="predicted"/>
<keyword evidence="6" id="KW-0342">GTP-binding</keyword>
<dbReference type="GO" id="GO:0005525">
    <property type="term" value="F:GTP binding"/>
    <property type="evidence" value="ECO:0007669"/>
    <property type="project" value="UniProtKB-KW"/>
</dbReference>
<evidence type="ECO:0000256" key="6">
    <source>
        <dbReference type="ARBA" id="ARBA00023134"/>
    </source>
</evidence>
<keyword evidence="10" id="KW-1185">Reference proteome</keyword>
<dbReference type="InterPro" id="IPR025877">
    <property type="entry name" value="MobA-like_NTP_Trfase"/>
</dbReference>
<keyword evidence="4" id="KW-0547">Nucleotide-binding</keyword>
<keyword evidence="7" id="KW-0501">Molybdenum cofactor biosynthesis</keyword>
<name>A0A2T2YPL4_9BACT</name>
<evidence type="ECO:0000256" key="2">
    <source>
        <dbReference type="ARBA" id="ARBA00022679"/>
    </source>
</evidence>
<evidence type="ECO:0000256" key="5">
    <source>
        <dbReference type="ARBA" id="ARBA00022842"/>
    </source>
</evidence>
<dbReference type="EMBL" id="PYFT01000001">
    <property type="protein sequence ID" value="PSR57455.1"/>
    <property type="molecule type" value="Genomic_DNA"/>
</dbReference>
<evidence type="ECO:0000256" key="4">
    <source>
        <dbReference type="ARBA" id="ARBA00022741"/>
    </source>
</evidence>
<dbReference type="InterPro" id="IPR029044">
    <property type="entry name" value="Nucleotide-diphossugar_trans"/>
</dbReference>
<evidence type="ECO:0000259" key="8">
    <source>
        <dbReference type="Pfam" id="PF12804"/>
    </source>
</evidence>
<dbReference type="InterPro" id="IPR013482">
    <property type="entry name" value="Molybde_CF_guanTrfase"/>
</dbReference>
<keyword evidence="9" id="KW-0548">Nucleotidyltransferase</keyword>
<dbReference type="GO" id="GO:0016779">
    <property type="term" value="F:nucleotidyltransferase activity"/>
    <property type="evidence" value="ECO:0007669"/>
    <property type="project" value="UniProtKB-KW"/>
</dbReference>
<keyword evidence="3" id="KW-0479">Metal-binding</keyword>
<protein>
    <submittedName>
        <fullName evidence="9">Molybdenum cofactor guanylyltransferase</fullName>
    </submittedName>
</protein>
<organism evidence="9 10">
    <name type="scientific">Adhaeribacter arboris</name>
    <dbReference type="NCBI Taxonomy" id="2072846"/>
    <lineage>
        <taxon>Bacteria</taxon>
        <taxon>Pseudomonadati</taxon>
        <taxon>Bacteroidota</taxon>
        <taxon>Cytophagia</taxon>
        <taxon>Cytophagales</taxon>
        <taxon>Hymenobacteraceae</taxon>
        <taxon>Adhaeribacter</taxon>
    </lineage>
</organism>
<dbReference type="GO" id="GO:0046872">
    <property type="term" value="F:metal ion binding"/>
    <property type="evidence" value="ECO:0007669"/>
    <property type="project" value="UniProtKB-KW"/>
</dbReference>
<accession>A0A2T2YPL4</accession>
<sequence>MKVPDFIQAHLKDTAQIPVYSIEDPENITRSIYSYYLKSIPPLNGLVLAGGKSTRMQSDKGLLRYHEQDQRTHVYHMLRSFCAEVFISCNAAQAVDLEGRLPYLEDRFLNLGPQGGILTALQYNPNAAWLAVACDLPFLSKETLDYLVQHRDPTKMATAFYDSDGKFPEPLLTIWEPRSFPALLQFLSLGYSCPRKALINSDVKLLTIPDTEELRNVNDQQAYNEAITKLQPK</sequence>
<dbReference type="PANTHER" id="PTHR19136">
    <property type="entry name" value="MOLYBDENUM COFACTOR GUANYLYLTRANSFERASE"/>
    <property type="match status" value="1"/>
</dbReference>
<dbReference type="Gene3D" id="3.90.550.10">
    <property type="entry name" value="Spore Coat Polysaccharide Biosynthesis Protein SpsA, Chain A"/>
    <property type="match status" value="1"/>
</dbReference>
<gene>
    <name evidence="9" type="ORF">AHMF7605_25435</name>
</gene>
<evidence type="ECO:0000256" key="3">
    <source>
        <dbReference type="ARBA" id="ARBA00022723"/>
    </source>
</evidence>
<dbReference type="OrthoDB" id="9788394at2"/>
<evidence type="ECO:0000313" key="9">
    <source>
        <dbReference type="EMBL" id="PSR57455.1"/>
    </source>
</evidence>
<dbReference type="CDD" id="cd02503">
    <property type="entry name" value="MobA"/>
    <property type="match status" value="1"/>
</dbReference>
<keyword evidence="2 9" id="KW-0808">Transferase</keyword>
<dbReference type="GO" id="GO:0006777">
    <property type="term" value="P:Mo-molybdopterin cofactor biosynthetic process"/>
    <property type="evidence" value="ECO:0007669"/>
    <property type="project" value="UniProtKB-KW"/>
</dbReference>
<reference evidence="9 10" key="1">
    <citation type="submission" date="2018-03" db="EMBL/GenBank/DDBJ databases">
        <title>Adhaeribacter sp. HMF7605 Genome sequencing and assembly.</title>
        <authorList>
            <person name="Kang H."/>
            <person name="Kang J."/>
            <person name="Cha I."/>
            <person name="Kim H."/>
            <person name="Joh K."/>
        </authorList>
    </citation>
    <scope>NUCLEOTIDE SEQUENCE [LARGE SCALE GENOMIC DNA]</scope>
    <source>
        <strain evidence="9 10">HMF7605</strain>
    </source>
</reference>
<dbReference type="Pfam" id="PF12804">
    <property type="entry name" value="NTP_transf_3"/>
    <property type="match status" value="1"/>
</dbReference>
<dbReference type="Proteomes" id="UP000240357">
    <property type="component" value="Unassembled WGS sequence"/>
</dbReference>
<feature type="domain" description="MobA-like NTP transferase" evidence="8">
    <location>
        <begin position="45"/>
        <end position="187"/>
    </location>
</feature>
<dbReference type="SUPFAM" id="SSF53448">
    <property type="entry name" value="Nucleotide-diphospho-sugar transferases"/>
    <property type="match status" value="1"/>
</dbReference>
<evidence type="ECO:0000313" key="10">
    <source>
        <dbReference type="Proteomes" id="UP000240357"/>
    </source>
</evidence>
<evidence type="ECO:0000256" key="7">
    <source>
        <dbReference type="ARBA" id="ARBA00023150"/>
    </source>
</evidence>
<dbReference type="PANTHER" id="PTHR19136:SF81">
    <property type="entry name" value="MOLYBDENUM COFACTOR GUANYLYLTRANSFERASE"/>
    <property type="match status" value="1"/>
</dbReference>
<dbReference type="AlphaFoldDB" id="A0A2T2YPL4"/>
<keyword evidence="5" id="KW-0460">Magnesium</keyword>
<keyword evidence="1" id="KW-0963">Cytoplasm</keyword>
<comment type="caution">
    <text evidence="9">The sequence shown here is derived from an EMBL/GenBank/DDBJ whole genome shotgun (WGS) entry which is preliminary data.</text>
</comment>